<evidence type="ECO:0000313" key="2">
    <source>
        <dbReference type="Proteomes" id="UP000315289"/>
    </source>
</evidence>
<gene>
    <name evidence="1" type="ORF">NARC_180013</name>
</gene>
<dbReference type="AlphaFoldDB" id="A0A557SRH4"/>
<protein>
    <submittedName>
        <fullName evidence="1">Uncharacterized protein</fullName>
    </submittedName>
</protein>
<proteinExistence type="predicted"/>
<evidence type="ECO:0000313" key="1">
    <source>
        <dbReference type="EMBL" id="TVP39202.1"/>
    </source>
</evidence>
<dbReference type="RefSeq" id="WP_144734246.1">
    <property type="nucleotide sequence ID" value="NZ_ML675592.1"/>
</dbReference>
<organism evidence="1 2">
    <name type="scientific">Candidatus Nitrosocosmicus arcticus</name>
    <dbReference type="NCBI Taxonomy" id="2035267"/>
    <lineage>
        <taxon>Archaea</taxon>
        <taxon>Nitrososphaerota</taxon>
        <taxon>Nitrososphaeria</taxon>
        <taxon>Nitrososphaerales</taxon>
        <taxon>Nitrososphaeraceae</taxon>
        <taxon>Candidatus Nitrosocosmicus</taxon>
    </lineage>
</organism>
<dbReference type="EMBL" id="VOAH01000018">
    <property type="protein sequence ID" value="TVP39202.1"/>
    <property type="molecule type" value="Genomic_DNA"/>
</dbReference>
<name>A0A557SRH4_9ARCH</name>
<dbReference type="Proteomes" id="UP000315289">
    <property type="component" value="Unassembled WGS sequence"/>
</dbReference>
<dbReference type="OrthoDB" id="9940at2157"/>
<reference evidence="1 2" key="1">
    <citation type="journal article" date="2019" name="Front. Microbiol.">
        <title>Ammonia Oxidation by the Arctic Terrestrial Thaumarchaeote Candidatus Nitrosocosmicus arcticus Is Stimulated by Increasing Temperatures.</title>
        <authorList>
            <person name="Alves R.J.E."/>
            <person name="Kerou M."/>
            <person name="Zappe A."/>
            <person name="Bittner R."/>
            <person name="Abby S.S."/>
            <person name="Schmidt H.A."/>
            <person name="Pfeifer K."/>
            <person name="Schleper C."/>
        </authorList>
    </citation>
    <scope>NUCLEOTIDE SEQUENCE [LARGE SCALE GENOMIC DNA]</scope>
    <source>
        <strain evidence="1 2">Kfb</strain>
    </source>
</reference>
<comment type="caution">
    <text evidence="1">The sequence shown here is derived from an EMBL/GenBank/DDBJ whole genome shotgun (WGS) entry which is preliminary data.</text>
</comment>
<sequence>MLSLNTQGPTLATVKALSLTDLAIMSYSSHLLRKRLTSYFHIDCFTTPDPFSEENEFNYFIVVDKANTNRIISIIALKEVLDIDLWDLLFGKDMLRVDISKVDALSLKEELMPKYTDNFFPIRKDSSIIGYIAFSFEICGMKN</sequence>
<keyword evidence="2" id="KW-1185">Reference proteome</keyword>
<accession>A0A557SRH4</accession>